<protein>
    <submittedName>
        <fullName evidence="1">Uncharacterized protein</fullName>
    </submittedName>
</protein>
<dbReference type="Proteomes" id="UP000233786">
    <property type="component" value="Unassembled WGS sequence"/>
</dbReference>
<sequence length="200" mass="22661">MDAVKLNEAVRELLEKLADRLPQRRLVSYRALGEAGESASLLNEICKMLVNRHTEVTPAEKETLTRLLDVVPTDTGDYDYIRNRDQTLAAIQVADQPRVVTHDDLRKLSADSHALLERLADRLPPDRLEEYRTLSRVGEWGMLVNLLSASLVTRQIPVNPPERDALAALLNWFRPATVADLEYIRDRENTLASLNLTDQP</sequence>
<comment type="caution">
    <text evidence="1">The sequence shown here is derived from an EMBL/GenBank/DDBJ whole genome shotgun (WGS) entry which is preliminary data.</text>
</comment>
<name>A0A2N3Y8Q4_SACSN</name>
<accession>A0A2N3Y8Q4</accession>
<keyword evidence="2" id="KW-1185">Reference proteome</keyword>
<evidence type="ECO:0000313" key="1">
    <source>
        <dbReference type="EMBL" id="PKW19251.1"/>
    </source>
</evidence>
<proteinExistence type="predicted"/>
<organism evidence="1 2">
    <name type="scientific">Saccharopolyspora spinosa</name>
    <dbReference type="NCBI Taxonomy" id="60894"/>
    <lineage>
        <taxon>Bacteria</taxon>
        <taxon>Bacillati</taxon>
        <taxon>Actinomycetota</taxon>
        <taxon>Actinomycetes</taxon>
        <taxon>Pseudonocardiales</taxon>
        <taxon>Pseudonocardiaceae</taxon>
        <taxon>Saccharopolyspora</taxon>
    </lineage>
</organism>
<evidence type="ECO:0000313" key="2">
    <source>
        <dbReference type="Proteomes" id="UP000233786"/>
    </source>
</evidence>
<gene>
    <name evidence="1" type="ORF">A8926_7414</name>
</gene>
<dbReference type="AlphaFoldDB" id="A0A2N3Y8Q4"/>
<dbReference type="OrthoDB" id="4554968at2"/>
<dbReference type="EMBL" id="PJNB01000001">
    <property type="protein sequence ID" value="PKW19251.1"/>
    <property type="molecule type" value="Genomic_DNA"/>
</dbReference>
<reference evidence="1" key="1">
    <citation type="submission" date="2017-12" db="EMBL/GenBank/DDBJ databases">
        <title>Sequencing the genomes of 1000 Actinobacteria strains.</title>
        <authorList>
            <person name="Klenk H.-P."/>
        </authorList>
    </citation>
    <scope>NUCLEOTIDE SEQUENCE [LARGE SCALE GENOMIC DNA]</scope>
    <source>
        <strain evidence="1">DSM 44228</strain>
    </source>
</reference>
<dbReference type="RefSeq" id="WP_010307155.1">
    <property type="nucleotide sequence ID" value="NZ_CP171362.1"/>
</dbReference>
<dbReference type="STRING" id="994479.GCA_000194155_00756"/>